<gene>
    <name evidence="2" type="ORF">LENED_005956</name>
</gene>
<dbReference type="STRING" id="5353.A0A1Q3EAJ5"/>
<dbReference type="Proteomes" id="UP000188533">
    <property type="component" value="Unassembled WGS sequence"/>
</dbReference>
<evidence type="ECO:0000256" key="1">
    <source>
        <dbReference type="ARBA" id="ARBA00023002"/>
    </source>
</evidence>
<keyword evidence="3" id="KW-1185">Reference proteome</keyword>
<dbReference type="InterPro" id="IPR036291">
    <property type="entry name" value="NAD(P)-bd_dom_sf"/>
</dbReference>
<dbReference type="EMBL" id="BDGU01000181">
    <property type="protein sequence ID" value="GAW04181.1"/>
    <property type="molecule type" value="Genomic_DNA"/>
</dbReference>
<protein>
    <submittedName>
        <fullName evidence="2">NAD-binding protein</fullName>
    </submittedName>
</protein>
<dbReference type="Gene3D" id="3.40.50.720">
    <property type="entry name" value="NAD(P)-binding Rossmann-like Domain"/>
    <property type="match status" value="1"/>
</dbReference>
<reference evidence="2 3" key="2">
    <citation type="submission" date="2017-02" db="EMBL/GenBank/DDBJ databases">
        <title>A genome survey and senescence transcriptome analysis in Lentinula edodes.</title>
        <authorList>
            <person name="Sakamoto Y."/>
            <person name="Nakade K."/>
            <person name="Sato S."/>
            <person name="Yoshida Y."/>
            <person name="Miyazaki K."/>
            <person name="Natsume S."/>
            <person name="Konno N."/>
        </authorList>
    </citation>
    <scope>NUCLEOTIDE SEQUENCE [LARGE SCALE GENOMIC DNA]</scope>
    <source>
        <strain evidence="2 3">NBRC 111202</strain>
    </source>
</reference>
<evidence type="ECO:0000313" key="3">
    <source>
        <dbReference type="Proteomes" id="UP000188533"/>
    </source>
</evidence>
<comment type="caution">
    <text evidence="2">The sequence shown here is derived from an EMBL/GenBank/DDBJ whole genome shotgun (WGS) entry which is preliminary data.</text>
</comment>
<dbReference type="GO" id="GO:0016491">
    <property type="term" value="F:oxidoreductase activity"/>
    <property type="evidence" value="ECO:0007669"/>
    <property type="project" value="UniProtKB-KW"/>
</dbReference>
<dbReference type="PRINTS" id="PR00081">
    <property type="entry name" value="GDHRDH"/>
</dbReference>
<sequence>MTMPQMPVAIFVGGTSGIGRGMAEAFAHHLNGMAHIIIIGRNQAAANEMIGSFPKPTEPSTEPSSSDGPIFLHEFVSSDFSLISNVHKTAKSLLNRLQRIDYLVLTPGVSLFARRKETKEGLDEKMALSYYSRWTFIHDLLPLLRKSEIRGGAKVYSVLSAGRGDLGSVDTDDLDLKKKHTIQRCRLALSTYNDLMMQKLAKQDPQIGFSHAFPGLVRSPMLTSSMWYYLFYPFFTFFAQAPEAVGKIHISTCMASPPGFNRYGEMGESLKYTPADELIVEHLWNHTLQSKSTKHVTRIVV</sequence>
<evidence type="ECO:0000313" key="2">
    <source>
        <dbReference type="EMBL" id="GAW04181.1"/>
    </source>
</evidence>
<dbReference type="PANTHER" id="PTHR47534">
    <property type="entry name" value="YALI0E05731P"/>
    <property type="match status" value="1"/>
</dbReference>
<reference evidence="2 3" key="1">
    <citation type="submission" date="2016-08" db="EMBL/GenBank/DDBJ databases">
        <authorList>
            <consortium name="Lentinula edodes genome sequencing consortium"/>
            <person name="Sakamoto Y."/>
            <person name="Nakade K."/>
            <person name="Sato S."/>
            <person name="Yoshida Y."/>
            <person name="Miyazaki K."/>
            <person name="Natsume S."/>
            <person name="Konno N."/>
        </authorList>
    </citation>
    <scope>NUCLEOTIDE SEQUENCE [LARGE SCALE GENOMIC DNA]</scope>
    <source>
        <strain evidence="2 3">NBRC 111202</strain>
    </source>
</reference>
<dbReference type="PANTHER" id="PTHR47534:SF3">
    <property type="entry name" value="ALCOHOL DEHYDROGENASE-LIKE C-TERMINAL DOMAIN-CONTAINING PROTEIN"/>
    <property type="match status" value="1"/>
</dbReference>
<keyword evidence="1" id="KW-0560">Oxidoreductase</keyword>
<dbReference type="InterPro" id="IPR052228">
    <property type="entry name" value="Sec_Metab_Biosynth_Oxidored"/>
</dbReference>
<proteinExistence type="predicted"/>
<dbReference type="SUPFAM" id="SSF51735">
    <property type="entry name" value="NAD(P)-binding Rossmann-fold domains"/>
    <property type="match status" value="1"/>
</dbReference>
<organism evidence="2 3">
    <name type="scientific">Lentinula edodes</name>
    <name type="common">Shiitake mushroom</name>
    <name type="synonym">Lentinus edodes</name>
    <dbReference type="NCBI Taxonomy" id="5353"/>
    <lineage>
        <taxon>Eukaryota</taxon>
        <taxon>Fungi</taxon>
        <taxon>Dikarya</taxon>
        <taxon>Basidiomycota</taxon>
        <taxon>Agaricomycotina</taxon>
        <taxon>Agaricomycetes</taxon>
        <taxon>Agaricomycetidae</taxon>
        <taxon>Agaricales</taxon>
        <taxon>Marasmiineae</taxon>
        <taxon>Omphalotaceae</taxon>
        <taxon>Lentinula</taxon>
    </lineage>
</organism>
<dbReference type="AlphaFoldDB" id="A0A1Q3EAJ5"/>
<name>A0A1Q3EAJ5_LENED</name>
<accession>A0A1Q3EAJ5</accession>
<dbReference type="InterPro" id="IPR002347">
    <property type="entry name" value="SDR_fam"/>
</dbReference>